<reference evidence="10" key="1">
    <citation type="submission" date="2023-01" db="EMBL/GenBank/DDBJ databases">
        <authorList>
            <person name="Van Ghelder C."/>
            <person name="Rancurel C."/>
        </authorList>
    </citation>
    <scope>NUCLEOTIDE SEQUENCE</scope>
    <source>
        <strain evidence="10">CNCM I-4278</strain>
    </source>
</reference>
<dbReference type="Proteomes" id="UP001152607">
    <property type="component" value="Unassembled WGS sequence"/>
</dbReference>
<dbReference type="PANTHER" id="PTHR12716">
    <property type="entry name" value="TRANSCRIPTION INITIATION FACTOR IIE, BETA SUBUNIT"/>
    <property type="match status" value="1"/>
</dbReference>
<dbReference type="InterPro" id="IPR036388">
    <property type="entry name" value="WH-like_DNA-bd_sf"/>
</dbReference>
<dbReference type="CDD" id="cd07977">
    <property type="entry name" value="TFIIE_beta_winged_helix"/>
    <property type="match status" value="1"/>
</dbReference>
<name>A0A9W4U835_9PLEO</name>
<dbReference type="GO" id="GO:0001097">
    <property type="term" value="F:TFIIH-class transcription factor complex binding"/>
    <property type="evidence" value="ECO:0007669"/>
    <property type="project" value="TreeGrafter"/>
</dbReference>
<dbReference type="AlphaFoldDB" id="A0A9W4U835"/>
<keyword evidence="5 7" id="KW-0539">Nucleus</keyword>
<dbReference type="InterPro" id="IPR016656">
    <property type="entry name" value="TFIIE-bsu"/>
</dbReference>
<evidence type="ECO:0000256" key="7">
    <source>
        <dbReference type="PIRNR" id="PIRNR016398"/>
    </source>
</evidence>
<protein>
    <recommendedName>
        <fullName evidence="7">Transcription initiation factor IIE subunit beta</fullName>
    </recommendedName>
</protein>
<dbReference type="InterPro" id="IPR003166">
    <property type="entry name" value="TFIIE_bsu_DNA-bd"/>
</dbReference>
<keyword evidence="2 7" id="KW-0805">Transcription regulation</keyword>
<comment type="subcellular location">
    <subcellularLocation>
        <location evidence="1 7">Nucleus</location>
    </subcellularLocation>
</comment>
<dbReference type="PROSITE" id="PS51351">
    <property type="entry name" value="TFIIE_BETA_C"/>
    <property type="match status" value="1"/>
</dbReference>
<dbReference type="OrthoDB" id="5323195at2759"/>
<evidence type="ECO:0000256" key="2">
    <source>
        <dbReference type="ARBA" id="ARBA00023015"/>
    </source>
</evidence>
<dbReference type="InterPro" id="IPR040501">
    <property type="entry name" value="TFA2_Winged_2"/>
</dbReference>
<evidence type="ECO:0000256" key="5">
    <source>
        <dbReference type="ARBA" id="ARBA00023242"/>
    </source>
</evidence>
<evidence type="ECO:0000259" key="9">
    <source>
        <dbReference type="PROSITE" id="PS51351"/>
    </source>
</evidence>
<sequence>MHALNPPAAPSPTPSNTSTSAKRKRPEDNVVHSQPRETGTGSHIYTQLTYTIDYLKGRAAENSEKWYSFKDLMDYLNVTDATIRAQLQNLYRSTNPSNRIAYNKDRDSYRYRPKYDIRKPADLKAYFQAQKSAQGLSVKDLKDGWSTVHDDLKVMEAKNEVLVKRSQKDQTAVSVWDNDPSLMNIMDPEFINEFHKIQIPPNPDDLRNSLMAAGLQPSSAPRQAEVKKTDNKKRKKAVRRGGKQTNTHMASILKDFSHMRK</sequence>
<accession>A0A9W4U835</accession>
<dbReference type="GO" id="GO:0005673">
    <property type="term" value="C:transcription factor TFIIE complex"/>
    <property type="evidence" value="ECO:0007669"/>
    <property type="project" value="UniProtKB-UniRule"/>
</dbReference>
<keyword evidence="11" id="KW-1185">Reference proteome</keyword>
<organism evidence="10 11">
    <name type="scientific">Periconia digitata</name>
    <dbReference type="NCBI Taxonomy" id="1303443"/>
    <lineage>
        <taxon>Eukaryota</taxon>
        <taxon>Fungi</taxon>
        <taxon>Dikarya</taxon>
        <taxon>Ascomycota</taxon>
        <taxon>Pezizomycotina</taxon>
        <taxon>Dothideomycetes</taxon>
        <taxon>Pleosporomycetidae</taxon>
        <taxon>Pleosporales</taxon>
        <taxon>Massarineae</taxon>
        <taxon>Periconiaceae</taxon>
        <taxon>Periconia</taxon>
    </lineage>
</organism>
<comment type="caution">
    <text evidence="10">The sequence shown here is derived from an EMBL/GenBank/DDBJ whole genome shotgun (WGS) entry which is preliminary data.</text>
</comment>
<dbReference type="Pfam" id="PF02186">
    <property type="entry name" value="TFIIE_beta"/>
    <property type="match status" value="1"/>
</dbReference>
<feature type="compositionally biased region" description="Basic residues" evidence="8">
    <location>
        <begin position="230"/>
        <end position="242"/>
    </location>
</feature>
<evidence type="ECO:0000256" key="6">
    <source>
        <dbReference type="ARBA" id="ARBA00025581"/>
    </source>
</evidence>
<dbReference type="PANTHER" id="PTHR12716:SF8">
    <property type="entry name" value="TRANSCRIPTION INITIATION FACTOR IIE SUBUNIT BETA"/>
    <property type="match status" value="1"/>
</dbReference>
<comment type="subunit">
    <text evidence="7">Tetramer of two alpha and two beta chains.</text>
</comment>
<evidence type="ECO:0000256" key="3">
    <source>
        <dbReference type="ARBA" id="ARBA00023125"/>
    </source>
</evidence>
<comment type="function">
    <text evidence="6 7">Recruits TFIIH to the initiation complex and stimulates the RNA polymerase II C-terminal domain kinase and DNA-dependent ATPase activities of TFIIH. Both TFIIH and TFIIE are required for promoter clearance by RNA polymerase.</text>
</comment>
<dbReference type="Gene3D" id="1.10.10.10">
    <property type="entry name" value="Winged helix-like DNA-binding domain superfamily/Winged helix DNA-binding domain"/>
    <property type="match status" value="1"/>
</dbReference>
<dbReference type="PIRSF" id="PIRSF016398">
    <property type="entry name" value="TFIIE-beta"/>
    <property type="match status" value="1"/>
</dbReference>
<dbReference type="Pfam" id="PF18121">
    <property type="entry name" value="TFA2_Winged_2"/>
    <property type="match status" value="1"/>
</dbReference>
<feature type="region of interest" description="Disordered" evidence="8">
    <location>
        <begin position="215"/>
        <end position="261"/>
    </location>
</feature>
<evidence type="ECO:0000313" key="11">
    <source>
        <dbReference type="Proteomes" id="UP001152607"/>
    </source>
</evidence>
<feature type="domain" description="TFIIE beta" evidence="9">
    <location>
        <begin position="32"/>
        <end position="118"/>
    </location>
</feature>
<proteinExistence type="inferred from homology"/>
<gene>
    <name evidence="10" type="ORF">PDIGIT_LOCUS3804</name>
</gene>
<dbReference type="GO" id="GO:0006367">
    <property type="term" value="P:transcription initiation at RNA polymerase II promoter"/>
    <property type="evidence" value="ECO:0007669"/>
    <property type="project" value="UniProtKB-UniRule"/>
</dbReference>
<evidence type="ECO:0000256" key="1">
    <source>
        <dbReference type="ARBA" id="ARBA00004123"/>
    </source>
</evidence>
<feature type="region of interest" description="Disordered" evidence="8">
    <location>
        <begin position="1"/>
        <end position="42"/>
    </location>
</feature>
<comment type="similarity">
    <text evidence="7">Belongs to the TFIIE beta subunit family.</text>
</comment>
<evidence type="ECO:0000256" key="8">
    <source>
        <dbReference type="SAM" id="MobiDB-lite"/>
    </source>
</evidence>
<dbReference type="GO" id="GO:0003677">
    <property type="term" value="F:DNA binding"/>
    <property type="evidence" value="ECO:0007669"/>
    <property type="project" value="UniProtKB-UniRule"/>
</dbReference>
<evidence type="ECO:0000256" key="4">
    <source>
        <dbReference type="ARBA" id="ARBA00023163"/>
    </source>
</evidence>
<keyword evidence="4 7" id="KW-0804">Transcription</keyword>
<evidence type="ECO:0000313" key="10">
    <source>
        <dbReference type="EMBL" id="CAI6325933.1"/>
    </source>
</evidence>
<keyword evidence="3 7" id="KW-0238">DNA-binding</keyword>
<dbReference type="EMBL" id="CAOQHR010000002">
    <property type="protein sequence ID" value="CAI6325933.1"/>
    <property type="molecule type" value="Genomic_DNA"/>
</dbReference>